<dbReference type="PIRSF" id="PIRSF000337">
    <property type="entry name" value="NTA_MOA"/>
    <property type="match status" value="1"/>
</dbReference>
<dbReference type="PANTHER" id="PTHR30011">
    <property type="entry name" value="ALKANESULFONATE MONOOXYGENASE-RELATED"/>
    <property type="match status" value="1"/>
</dbReference>
<evidence type="ECO:0000256" key="5">
    <source>
        <dbReference type="ARBA" id="ARBA00033748"/>
    </source>
</evidence>
<evidence type="ECO:0000256" key="3">
    <source>
        <dbReference type="ARBA" id="ARBA00023002"/>
    </source>
</evidence>
<organism evidence="8 9">
    <name type="scientific">Gordonia effusa NBRC 100432</name>
    <dbReference type="NCBI Taxonomy" id="1077974"/>
    <lineage>
        <taxon>Bacteria</taxon>
        <taxon>Bacillati</taxon>
        <taxon>Actinomycetota</taxon>
        <taxon>Actinomycetes</taxon>
        <taxon>Mycobacteriales</taxon>
        <taxon>Gordoniaceae</taxon>
        <taxon>Gordonia</taxon>
    </lineage>
</organism>
<keyword evidence="1 6" id="KW-0285">Flavoprotein</keyword>
<dbReference type="GO" id="GO:0004497">
    <property type="term" value="F:monooxygenase activity"/>
    <property type="evidence" value="ECO:0007669"/>
    <property type="project" value="UniProtKB-KW"/>
</dbReference>
<dbReference type="InterPro" id="IPR016215">
    <property type="entry name" value="NTA_MOA"/>
</dbReference>
<evidence type="ECO:0000313" key="8">
    <source>
        <dbReference type="EMBL" id="GAB20387.1"/>
    </source>
</evidence>
<dbReference type="GO" id="GO:0016705">
    <property type="term" value="F:oxidoreductase activity, acting on paired donors, with incorporation or reduction of molecular oxygen"/>
    <property type="evidence" value="ECO:0007669"/>
    <property type="project" value="InterPro"/>
</dbReference>
<name>H0R5N6_9ACTN</name>
<dbReference type="RefSeq" id="WP_007319722.1">
    <property type="nucleotide sequence ID" value="NZ_BAEH01000115.1"/>
</dbReference>
<protein>
    <submittedName>
        <fullName evidence="8">Putative oxidoreductase</fullName>
    </submittedName>
</protein>
<dbReference type="Pfam" id="PF00296">
    <property type="entry name" value="Bac_luciferase"/>
    <property type="match status" value="1"/>
</dbReference>
<sequence length="395" mass="42700">MSDRPDQVHLAIALDGAGAHPAAWRVDDARANELLTARYWADVVGQAEAGFLDFVTLGDSFLLQDSSSTPIRTDRLGGRLDALLIAARVAPLTKNVGLIPTANVPHTEPFHLSKAVATLDYVSGGRAGIGLSTSPDVGEAALFGRRDVTTLTPDTAADEAADYANVLRLLWDSWEDGAEIRDTATGRFIDRDKLHYVDFAGEYFSIRGPSITPRPPQGQPLVAIAAYDQASLRLAGEVGDVAFIAPDEITDATTAIASIRHFHDAAGRPEEDRVHVFVDLTAVLGESTSHAIHRKHQLDELDGAEYSSALPLFAGSADDLAEVIAEWTAVPGISGVRLHPATHAFDLPRIGAQLVPELQRHNLFRTSYDDSTLRDRLGLLRPENRFTARQKLTLA</sequence>
<dbReference type="PANTHER" id="PTHR30011:SF16">
    <property type="entry name" value="C2H2 FINGER DOMAIN TRANSCRIPTION FACTOR (EUROFUNG)-RELATED"/>
    <property type="match status" value="1"/>
</dbReference>
<dbReference type="InterPro" id="IPR051260">
    <property type="entry name" value="Diverse_substr_monoxygenases"/>
</dbReference>
<keyword evidence="9" id="KW-1185">Reference proteome</keyword>
<comment type="similarity">
    <text evidence="5">Belongs to the NtaA/SnaA/DszA monooxygenase family.</text>
</comment>
<dbReference type="SUPFAM" id="SSF51679">
    <property type="entry name" value="Bacterial luciferase-like"/>
    <property type="match status" value="1"/>
</dbReference>
<reference evidence="8 9" key="1">
    <citation type="submission" date="2011-12" db="EMBL/GenBank/DDBJ databases">
        <title>Whole genome shotgun sequence of Gordonia effusa NBRC 100432.</title>
        <authorList>
            <person name="Yoshida I."/>
            <person name="Takarada H."/>
            <person name="Hosoyama A."/>
            <person name="Tsuchikane K."/>
            <person name="Katsumata H."/>
            <person name="Yamazaki S."/>
            <person name="Fujita N."/>
        </authorList>
    </citation>
    <scope>NUCLEOTIDE SEQUENCE [LARGE SCALE GENOMIC DNA]</scope>
    <source>
        <strain evidence="8 9">NBRC 100432</strain>
    </source>
</reference>
<keyword evidence="4" id="KW-0503">Monooxygenase</keyword>
<dbReference type="Gene3D" id="3.20.20.30">
    <property type="entry name" value="Luciferase-like domain"/>
    <property type="match status" value="1"/>
</dbReference>
<proteinExistence type="inferred from homology"/>
<dbReference type="STRING" id="1077974.GOEFS_115_00270"/>
<evidence type="ECO:0000256" key="6">
    <source>
        <dbReference type="PIRSR" id="PIRSR000337-1"/>
    </source>
</evidence>
<evidence type="ECO:0000256" key="1">
    <source>
        <dbReference type="ARBA" id="ARBA00022630"/>
    </source>
</evidence>
<gene>
    <name evidence="8" type="ORF">GOEFS_115_00270</name>
</gene>
<comment type="caution">
    <text evidence="8">The sequence shown here is derived from an EMBL/GenBank/DDBJ whole genome shotgun (WGS) entry which is preliminary data.</text>
</comment>
<dbReference type="eggNOG" id="COG2141">
    <property type="taxonomic scope" value="Bacteria"/>
</dbReference>
<feature type="binding site" evidence="6">
    <location>
        <position position="101"/>
    </location>
    <ligand>
        <name>FMN</name>
        <dbReference type="ChEBI" id="CHEBI:58210"/>
    </ligand>
</feature>
<evidence type="ECO:0000313" key="9">
    <source>
        <dbReference type="Proteomes" id="UP000035034"/>
    </source>
</evidence>
<feature type="domain" description="Luciferase-like" evidence="7">
    <location>
        <begin position="35"/>
        <end position="294"/>
    </location>
</feature>
<evidence type="ECO:0000256" key="2">
    <source>
        <dbReference type="ARBA" id="ARBA00022643"/>
    </source>
</evidence>
<dbReference type="EMBL" id="BAEH01000115">
    <property type="protein sequence ID" value="GAB20387.1"/>
    <property type="molecule type" value="Genomic_DNA"/>
</dbReference>
<feature type="binding site" evidence="6">
    <location>
        <position position="59"/>
    </location>
    <ligand>
        <name>FMN</name>
        <dbReference type="ChEBI" id="CHEBI:58210"/>
    </ligand>
</feature>
<dbReference type="Proteomes" id="UP000035034">
    <property type="component" value="Unassembled WGS sequence"/>
</dbReference>
<dbReference type="InterPro" id="IPR036661">
    <property type="entry name" value="Luciferase-like_sf"/>
</dbReference>
<dbReference type="InterPro" id="IPR011251">
    <property type="entry name" value="Luciferase-like_dom"/>
</dbReference>
<evidence type="ECO:0000259" key="7">
    <source>
        <dbReference type="Pfam" id="PF00296"/>
    </source>
</evidence>
<keyword evidence="3" id="KW-0560">Oxidoreductase</keyword>
<dbReference type="OrthoDB" id="4437611at2"/>
<keyword evidence="2 6" id="KW-0288">FMN</keyword>
<accession>H0R5N6</accession>
<dbReference type="AlphaFoldDB" id="H0R5N6"/>
<evidence type="ECO:0000256" key="4">
    <source>
        <dbReference type="ARBA" id="ARBA00023033"/>
    </source>
</evidence>